<proteinExistence type="predicted"/>
<evidence type="ECO:0000313" key="2">
    <source>
        <dbReference type="Proteomes" id="UP000018417"/>
    </source>
</evidence>
<name>N9FCH9_9GAMM</name>
<dbReference type="RefSeq" id="WP_005056227.1">
    <property type="nucleotide sequence ID" value="NZ_KB849762.1"/>
</dbReference>
<sequence length="116" mass="13015">MKFFLLFIVFISLTGCIFGKSSEVKRAEKLLKDFECKNIETSQLGASSISNFYQQTLAANKEKASHYVEQYKNGEDLFDMPLDEVVQQKYQLYIQACQALGGISPSNQSIAIEAGE</sequence>
<dbReference type="PATRIC" id="fig|1217649.3.peg.2991"/>
<dbReference type="EMBL" id="APQK01000018">
    <property type="protein sequence ID" value="ENW02566.1"/>
    <property type="molecule type" value="Genomic_DNA"/>
</dbReference>
<accession>N9FCH9</accession>
<dbReference type="OrthoDB" id="6704475at2"/>
<protein>
    <recommendedName>
        <fullName evidence="3">Lipoprotein</fullName>
    </recommendedName>
</protein>
<dbReference type="PROSITE" id="PS51257">
    <property type="entry name" value="PROKAR_LIPOPROTEIN"/>
    <property type="match status" value="1"/>
</dbReference>
<dbReference type="Proteomes" id="UP000018417">
    <property type="component" value="Unassembled WGS sequence"/>
</dbReference>
<gene>
    <name evidence="1" type="ORF">F934_03073</name>
</gene>
<evidence type="ECO:0008006" key="3">
    <source>
        <dbReference type="Google" id="ProtNLM"/>
    </source>
</evidence>
<organism evidence="1 2">
    <name type="scientific">Acinetobacter beijerinckii ANC 3835</name>
    <dbReference type="NCBI Taxonomy" id="1217649"/>
    <lineage>
        <taxon>Bacteria</taxon>
        <taxon>Pseudomonadati</taxon>
        <taxon>Pseudomonadota</taxon>
        <taxon>Gammaproteobacteria</taxon>
        <taxon>Moraxellales</taxon>
        <taxon>Moraxellaceae</taxon>
        <taxon>Acinetobacter</taxon>
    </lineage>
</organism>
<dbReference type="AlphaFoldDB" id="N9FCH9"/>
<evidence type="ECO:0000313" key="1">
    <source>
        <dbReference type="EMBL" id="ENW02566.1"/>
    </source>
</evidence>
<reference evidence="1 2" key="1">
    <citation type="submission" date="2013-02" db="EMBL/GenBank/DDBJ databases">
        <title>The Genome Sequence of Acinetobacter beijerinckii ANC 3835.</title>
        <authorList>
            <consortium name="The Broad Institute Genome Sequencing Platform"/>
            <consortium name="The Broad Institute Genome Sequencing Center for Infectious Disease"/>
            <person name="Cerqueira G."/>
            <person name="Feldgarden M."/>
            <person name="Courvalin P."/>
            <person name="Perichon B."/>
            <person name="Grillot-Courvalin C."/>
            <person name="Clermont D."/>
            <person name="Rocha E."/>
            <person name="Yoon E.-J."/>
            <person name="Nemec A."/>
            <person name="Walker B."/>
            <person name="Young S.K."/>
            <person name="Zeng Q."/>
            <person name="Gargeya S."/>
            <person name="Fitzgerald M."/>
            <person name="Haas B."/>
            <person name="Abouelleil A."/>
            <person name="Alvarado L."/>
            <person name="Arachchi H.M."/>
            <person name="Berlin A.M."/>
            <person name="Chapman S.B."/>
            <person name="Dewar J."/>
            <person name="Goldberg J."/>
            <person name="Griggs A."/>
            <person name="Gujja S."/>
            <person name="Hansen M."/>
            <person name="Howarth C."/>
            <person name="Imamovic A."/>
            <person name="Larimer J."/>
            <person name="McCowan C."/>
            <person name="Murphy C."/>
            <person name="Neiman D."/>
            <person name="Pearson M."/>
            <person name="Priest M."/>
            <person name="Roberts A."/>
            <person name="Saif S."/>
            <person name="Shea T."/>
            <person name="Sisk P."/>
            <person name="Sykes S."/>
            <person name="Wortman J."/>
            <person name="Nusbaum C."/>
            <person name="Birren B."/>
        </authorList>
    </citation>
    <scope>NUCLEOTIDE SEQUENCE [LARGE SCALE GENOMIC DNA]</scope>
    <source>
        <strain evidence="1 2">ANC 3835</strain>
    </source>
</reference>
<comment type="caution">
    <text evidence="1">The sequence shown here is derived from an EMBL/GenBank/DDBJ whole genome shotgun (WGS) entry which is preliminary data.</text>
</comment>
<dbReference type="HOGENOM" id="CLU_179037_0_0_6"/>